<reference evidence="15 16" key="1">
    <citation type="journal article" date="2018" name="Mol. Biol. Evol.">
        <title>Broad Genomic Sampling Reveals a Smut Pathogenic Ancestry of the Fungal Clade Ustilaginomycotina.</title>
        <authorList>
            <person name="Kijpornyongpan T."/>
            <person name="Mondo S.J."/>
            <person name="Barry K."/>
            <person name="Sandor L."/>
            <person name="Lee J."/>
            <person name="Lipzen A."/>
            <person name="Pangilinan J."/>
            <person name="LaButti K."/>
            <person name="Hainaut M."/>
            <person name="Henrissat B."/>
            <person name="Grigoriev I.V."/>
            <person name="Spatafora J.W."/>
            <person name="Aime M.C."/>
        </authorList>
    </citation>
    <scope>NUCLEOTIDE SEQUENCE [LARGE SCALE GENOMIC DNA]</scope>
    <source>
        <strain evidence="15 16">MCA 4718</strain>
    </source>
</reference>
<feature type="region of interest" description="Disordered" evidence="13">
    <location>
        <begin position="376"/>
        <end position="396"/>
    </location>
</feature>
<evidence type="ECO:0000256" key="6">
    <source>
        <dbReference type="ARBA" id="ARBA00022664"/>
    </source>
</evidence>
<evidence type="ECO:0000256" key="11">
    <source>
        <dbReference type="ARBA" id="ARBA00023211"/>
    </source>
</evidence>
<keyword evidence="10" id="KW-0408">Iron</keyword>
<keyword evidence="8" id="KW-0378">Hydrolase</keyword>
<evidence type="ECO:0000256" key="1">
    <source>
        <dbReference type="ARBA" id="ARBA00001936"/>
    </source>
</evidence>
<name>A0A316UE07_9BASI</name>
<keyword evidence="12" id="KW-0539">Nucleus</keyword>
<evidence type="ECO:0000256" key="7">
    <source>
        <dbReference type="ARBA" id="ARBA00022723"/>
    </source>
</evidence>
<dbReference type="GO" id="GO:0046872">
    <property type="term" value="F:metal ion binding"/>
    <property type="evidence" value="ECO:0007669"/>
    <property type="project" value="UniProtKB-KW"/>
</dbReference>
<evidence type="ECO:0000256" key="13">
    <source>
        <dbReference type="SAM" id="MobiDB-lite"/>
    </source>
</evidence>
<keyword evidence="11" id="KW-0464">Manganese</keyword>
<evidence type="ECO:0000256" key="10">
    <source>
        <dbReference type="ARBA" id="ARBA00023004"/>
    </source>
</evidence>
<feature type="compositionally biased region" description="Basic and acidic residues" evidence="13">
    <location>
        <begin position="567"/>
        <end position="596"/>
    </location>
</feature>
<dbReference type="RefSeq" id="XP_025350609.1">
    <property type="nucleotide sequence ID" value="XM_025490823.1"/>
</dbReference>
<keyword evidence="9" id="KW-0862">Zinc</keyword>
<dbReference type="GO" id="GO:0005634">
    <property type="term" value="C:nucleus"/>
    <property type="evidence" value="ECO:0007669"/>
    <property type="project" value="UniProtKB-SubCell"/>
</dbReference>
<feature type="domain" description="Lariat debranching enzyme C-terminal" evidence="14">
    <location>
        <begin position="342"/>
        <end position="506"/>
    </location>
</feature>
<organism evidence="15 16">
    <name type="scientific">Pseudomicrostroma glucosiphilum</name>
    <dbReference type="NCBI Taxonomy" id="1684307"/>
    <lineage>
        <taxon>Eukaryota</taxon>
        <taxon>Fungi</taxon>
        <taxon>Dikarya</taxon>
        <taxon>Basidiomycota</taxon>
        <taxon>Ustilaginomycotina</taxon>
        <taxon>Exobasidiomycetes</taxon>
        <taxon>Microstromatales</taxon>
        <taxon>Microstromatales incertae sedis</taxon>
        <taxon>Pseudomicrostroma</taxon>
    </lineage>
</organism>
<keyword evidence="6" id="KW-0507">mRNA processing</keyword>
<feature type="compositionally biased region" description="Low complexity" evidence="13">
    <location>
        <begin position="248"/>
        <end position="259"/>
    </location>
</feature>
<evidence type="ECO:0000256" key="2">
    <source>
        <dbReference type="ARBA" id="ARBA00001947"/>
    </source>
</evidence>
<dbReference type="AlphaFoldDB" id="A0A316UE07"/>
<evidence type="ECO:0000256" key="9">
    <source>
        <dbReference type="ARBA" id="ARBA00022833"/>
    </source>
</evidence>
<dbReference type="GO" id="GO:0000398">
    <property type="term" value="P:mRNA splicing, via spliceosome"/>
    <property type="evidence" value="ECO:0007669"/>
    <property type="project" value="TreeGrafter"/>
</dbReference>
<evidence type="ECO:0000313" key="16">
    <source>
        <dbReference type="Proteomes" id="UP000245942"/>
    </source>
</evidence>
<comment type="cofactor">
    <cofactor evidence="2">
        <name>Zn(2+)</name>
        <dbReference type="ChEBI" id="CHEBI:29105"/>
    </cofactor>
</comment>
<keyword evidence="16" id="KW-1185">Reference proteome</keyword>
<feature type="region of interest" description="Disordered" evidence="13">
    <location>
        <begin position="322"/>
        <end position="348"/>
    </location>
</feature>
<comment type="similarity">
    <text evidence="5">Belongs to the lariat debranching enzyme family.</text>
</comment>
<dbReference type="OrthoDB" id="407609at2759"/>
<comment type="cofactor">
    <cofactor evidence="1">
        <name>Mn(2+)</name>
        <dbReference type="ChEBI" id="CHEBI:29035"/>
    </cofactor>
</comment>
<dbReference type="InterPro" id="IPR041816">
    <property type="entry name" value="Dbr1_N"/>
</dbReference>
<evidence type="ECO:0000256" key="5">
    <source>
        <dbReference type="ARBA" id="ARBA00006045"/>
    </source>
</evidence>
<dbReference type="InterPro" id="IPR004843">
    <property type="entry name" value="Calcineurin-like_PHP"/>
</dbReference>
<gene>
    <name evidence="15" type="ORF">BCV69DRAFT_267217</name>
</gene>
<dbReference type="PANTHER" id="PTHR12849">
    <property type="entry name" value="RNA LARIAT DEBRANCHING ENZYME"/>
    <property type="match status" value="1"/>
</dbReference>
<evidence type="ECO:0000313" key="15">
    <source>
        <dbReference type="EMBL" id="PWN23449.1"/>
    </source>
</evidence>
<dbReference type="GeneID" id="37012557"/>
<evidence type="ECO:0000259" key="14">
    <source>
        <dbReference type="SMART" id="SM01124"/>
    </source>
</evidence>
<evidence type="ECO:0000256" key="3">
    <source>
        <dbReference type="ARBA" id="ARBA00001954"/>
    </source>
</evidence>
<dbReference type="Proteomes" id="UP000245942">
    <property type="component" value="Unassembled WGS sequence"/>
</dbReference>
<dbReference type="Pfam" id="PF05011">
    <property type="entry name" value="DBR1"/>
    <property type="match status" value="1"/>
</dbReference>
<accession>A0A316UE07</accession>
<evidence type="ECO:0000256" key="4">
    <source>
        <dbReference type="ARBA" id="ARBA00004123"/>
    </source>
</evidence>
<feature type="compositionally biased region" description="Acidic residues" evidence="13">
    <location>
        <begin position="280"/>
        <end position="293"/>
    </location>
</feature>
<proteinExistence type="inferred from homology"/>
<dbReference type="SUPFAM" id="SSF56300">
    <property type="entry name" value="Metallo-dependent phosphatases"/>
    <property type="match status" value="1"/>
</dbReference>
<dbReference type="FunFam" id="3.60.21.10:FF:000035">
    <property type="entry name" value="Lariat debranching enzyme"/>
    <property type="match status" value="1"/>
</dbReference>
<dbReference type="PANTHER" id="PTHR12849:SF0">
    <property type="entry name" value="LARIAT DEBRANCHING ENZYME"/>
    <property type="match status" value="1"/>
</dbReference>
<dbReference type="InterPro" id="IPR007708">
    <property type="entry name" value="DBR1_C"/>
</dbReference>
<dbReference type="GO" id="GO:0008419">
    <property type="term" value="F:RNA lariat debranching enzyme activity"/>
    <property type="evidence" value="ECO:0007669"/>
    <property type="project" value="TreeGrafter"/>
</dbReference>
<protein>
    <recommendedName>
        <fullName evidence="14">Lariat debranching enzyme C-terminal domain-containing protein</fullName>
    </recommendedName>
</protein>
<dbReference type="CDD" id="cd00844">
    <property type="entry name" value="MPP_Dbr1_N"/>
    <property type="match status" value="1"/>
</dbReference>
<evidence type="ECO:0000256" key="12">
    <source>
        <dbReference type="ARBA" id="ARBA00023242"/>
    </source>
</evidence>
<feature type="compositionally biased region" description="Low complexity" evidence="13">
    <location>
        <begin position="384"/>
        <end position="396"/>
    </location>
</feature>
<dbReference type="InterPro" id="IPR029052">
    <property type="entry name" value="Metallo-depent_PP-like"/>
</dbReference>
<comment type="cofactor">
    <cofactor evidence="3">
        <name>Fe(2+)</name>
        <dbReference type="ChEBI" id="CHEBI:29033"/>
    </cofactor>
</comment>
<dbReference type="EMBL" id="KZ819322">
    <property type="protein sequence ID" value="PWN23449.1"/>
    <property type="molecule type" value="Genomic_DNA"/>
</dbReference>
<evidence type="ECO:0000256" key="8">
    <source>
        <dbReference type="ARBA" id="ARBA00022801"/>
    </source>
</evidence>
<feature type="region of interest" description="Disordered" evidence="13">
    <location>
        <begin position="244"/>
        <end position="308"/>
    </location>
</feature>
<keyword evidence="7" id="KW-0479">Metal-binding</keyword>
<feature type="region of interest" description="Disordered" evidence="13">
    <location>
        <begin position="555"/>
        <end position="596"/>
    </location>
</feature>
<comment type="subcellular location">
    <subcellularLocation>
        <location evidence="4">Nucleus</location>
    </subcellularLocation>
</comment>
<sequence>MKIAVEGCSHGELDNIYASILKAEEQGNFKTDVLLLCGDFQALRNVADLECLAVPQKYRELGGFHRYYSGEKVAPLLTIVIGGNHEASNYMWELYHGGWLAPNIYFLGEAGVIDVGGVIIAGASGIYKSHDYHRGRYEQMPYDKSSIRSVYHTRVYDIWRLKLLASSAASRPDVVLSHDWPNTIEQYGDTAKLISRKPFFKDEIQSSTLGSPPLLELMRCLRPKYWFSAHLHVKFAAIFEHRQGSGGAHQSSGQSGGSSDPDMTLASAGVVSDPSSENPEAIDLDFDDEEDAEQSTKSAGEDVVKANVNPDELAIDEDEVAGIDEDPPHDHGHGSEAQTAGMSHLDSASPVGETRFLALSKCLPSQDFLQFLDIHPRESDDRSNGSTAEASSSSERTFPPLRFVPRWLAVLRATNHLLSMTRQQPHLPDPSDAALLERIEQEEVWVRSDLQSQAGEDSLAIGRIQQFAHTAPTASSPLGGQRGPPPWYTNPQTEALTKWLCIENKINPPPINGPPGPNLGPPIRFGGPSEGVSTPTQPTMTPADEEAEIKRIEAAAAQASRARKRFKSDEEKPTEAEPLRLDEDESVDARWKEGTG</sequence>
<dbReference type="Pfam" id="PF00149">
    <property type="entry name" value="Metallophos"/>
    <property type="match status" value="1"/>
</dbReference>
<dbReference type="SMART" id="SM01124">
    <property type="entry name" value="DBR1"/>
    <property type="match status" value="1"/>
</dbReference>
<dbReference type="STRING" id="1684307.A0A316UE07"/>